<protein>
    <submittedName>
        <fullName evidence="2">Uncharacterized protein</fullName>
    </submittedName>
</protein>
<dbReference type="PROSITE" id="PS51257">
    <property type="entry name" value="PROKAR_LIPOPROTEIN"/>
    <property type="match status" value="1"/>
</dbReference>
<evidence type="ECO:0000256" key="1">
    <source>
        <dbReference type="SAM" id="SignalP"/>
    </source>
</evidence>
<evidence type="ECO:0000313" key="3">
    <source>
        <dbReference type="Proteomes" id="UP001245285"/>
    </source>
</evidence>
<keyword evidence="1" id="KW-0732">Signal</keyword>
<sequence length="534" mass="59086">MKKFKITMASIFILALFLTSCSQEEAEPAIDGSTNKATLSFGATLNDLLNNRSQTKNHFSDVPECSDAAPAYVMVVLSLDGEDMDAVRLEVLSDDLNNDGVMDYFTDYSADLELTPDQYVLEQFVVYDSEDNIIWIAPIDDDNSGEFNGYVINPLPMIIDLGPGVKKYVDVEVLCFDDREVNQYGYLFFDLVPRELKEFCLFANYCTPNGRHYTANYSLELWYIRDGEDDIQLYPRATPSVPFTGNNDSNDYYAEPLCVVIPMPQFGEEADDEYLYYRLTLLDWPGNYGNIEDGAYVEDGYLSWENIEDLLGTNDASIDYLHIFFNCDDTPGGGDCPAGPGDLDGDCVPDNDDVCPGYDDRIDSDDDGTPDGCDMCEGGDDDIDEDANGIPDGCDYAIPGDDCETAFMFGDNTFISLGLTNGRWGWAEEFDEVDGSYNFDLYAGAGRNITSNGYKAGVVTITVSGVDVEVDIDLEPGVTLSETHIYLNDVEPWTTAPGQYGNTDEEPGISGETYNLTYSGDGDFWIVVHAVTCQ</sequence>
<proteinExistence type="predicted"/>
<feature type="signal peptide" evidence="1">
    <location>
        <begin position="1"/>
        <end position="26"/>
    </location>
</feature>
<dbReference type="Proteomes" id="UP001245285">
    <property type="component" value="Unassembled WGS sequence"/>
</dbReference>
<accession>A0ABU3CI39</accession>
<reference evidence="2 3" key="1">
    <citation type="submission" date="2023-09" db="EMBL/GenBank/DDBJ databases">
        <authorList>
            <person name="Rey-Velasco X."/>
        </authorList>
    </citation>
    <scope>NUCLEOTIDE SEQUENCE [LARGE SCALE GENOMIC DNA]</scope>
    <source>
        <strain evidence="2 3">F260</strain>
    </source>
</reference>
<gene>
    <name evidence="2" type="ORF">RM545_04530</name>
</gene>
<dbReference type="EMBL" id="JAVRHO010000005">
    <property type="protein sequence ID" value="MDT0645946.1"/>
    <property type="molecule type" value="Genomic_DNA"/>
</dbReference>
<comment type="caution">
    <text evidence="2">The sequence shown here is derived from an EMBL/GenBank/DDBJ whole genome shotgun (WGS) entry which is preliminary data.</text>
</comment>
<evidence type="ECO:0000313" key="2">
    <source>
        <dbReference type="EMBL" id="MDT0645946.1"/>
    </source>
</evidence>
<dbReference type="RefSeq" id="WP_311494133.1">
    <property type="nucleotide sequence ID" value="NZ_JAVRHO010000005.1"/>
</dbReference>
<feature type="chain" id="PRO_5047494408" evidence="1">
    <location>
        <begin position="27"/>
        <end position="534"/>
    </location>
</feature>
<organism evidence="2 3">
    <name type="scientific">Autumnicola lenta</name>
    <dbReference type="NCBI Taxonomy" id="3075593"/>
    <lineage>
        <taxon>Bacteria</taxon>
        <taxon>Pseudomonadati</taxon>
        <taxon>Bacteroidota</taxon>
        <taxon>Flavobacteriia</taxon>
        <taxon>Flavobacteriales</taxon>
        <taxon>Flavobacteriaceae</taxon>
        <taxon>Autumnicola</taxon>
    </lineage>
</organism>
<name>A0ABU3CI39_9FLAO</name>
<keyword evidence="3" id="KW-1185">Reference proteome</keyword>